<feature type="domain" description="NADP-dependent oxidoreductase" evidence="6">
    <location>
        <begin position="19"/>
        <end position="287"/>
    </location>
</feature>
<evidence type="ECO:0000256" key="5">
    <source>
        <dbReference type="PIRSR" id="PIRSR000097-3"/>
    </source>
</evidence>
<dbReference type="PANTHER" id="PTHR11732">
    <property type="entry name" value="ALDO/KETO REDUCTASE"/>
    <property type="match status" value="1"/>
</dbReference>
<evidence type="ECO:0000313" key="7">
    <source>
        <dbReference type="EMBL" id="POY76557.1"/>
    </source>
</evidence>
<feature type="binding site" evidence="4">
    <location>
        <position position="110"/>
    </location>
    <ligand>
        <name>substrate</name>
    </ligand>
</feature>
<sequence length="325" mass="36139">MSQQIPSVKLSNGAEFPLLGFGTWQSAPGEVGQAVSVALKAGYRHLDLAKVYCNQKEIAPAIAESGVDRKDIFITSKLWNSQHRPDLVEPALDDTLKELGLDYLDLYLIHWPVAFPAEGNPHDNLFPKENDVCKIDTSISIVDTWKAMIKLLDTGKTKAIGVSNFSPKMVDAIIEATGVTPVVNQIERHPRLLQKEIIQHHKEKNIVITAYSGFGNNSVGEPLLIENEVVKKIAESKGANPGQVLIAWGMHGGHAIIPKSVTPSRIESNFKVVSITDDEVKQINQIGEEKPARFNTPIEYKPQWSINVFDTEREQKEAKFQVKYQ</sequence>
<dbReference type="Gene3D" id="3.20.20.100">
    <property type="entry name" value="NADP-dependent oxidoreductase domain"/>
    <property type="match status" value="1"/>
</dbReference>
<evidence type="ECO:0000256" key="1">
    <source>
        <dbReference type="ARBA" id="ARBA00007905"/>
    </source>
</evidence>
<dbReference type="AlphaFoldDB" id="A0A2S5BIG0"/>
<evidence type="ECO:0000259" key="6">
    <source>
        <dbReference type="Pfam" id="PF00248"/>
    </source>
</evidence>
<dbReference type="PROSITE" id="PS00062">
    <property type="entry name" value="ALDOKETO_REDUCTASE_2"/>
    <property type="match status" value="1"/>
</dbReference>
<reference evidence="7 8" key="1">
    <citation type="journal article" date="2018" name="Front. Microbiol.">
        <title>Prospects for Fungal Bioremediation of Acidic Radioactive Waste Sites: Characterization and Genome Sequence of Rhodotorula taiwanensis MD1149.</title>
        <authorList>
            <person name="Tkavc R."/>
            <person name="Matrosova V.Y."/>
            <person name="Grichenko O.E."/>
            <person name="Gostincar C."/>
            <person name="Volpe R.P."/>
            <person name="Klimenkova P."/>
            <person name="Gaidamakova E.K."/>
            <person name="Zhou C.E."/>
            <person name="Stewart B.J."/>
            <person name="Lyman M.G."/>
            <person name="Malfatti S.A."/>
            <person name="Rubinfeld B."/>
            <person name="Courtot M."/>
            <person name="Singh J."/>
            <person name="Dalgard C.L."/>
            <person name="Hamilton T."/>
            <person name="Frey K.G."/>
            <person name="Gunde-Cimerman N."/>
            <person name="Dugan L."/>
            <person name="Daly M.J."/>
        </authorList>
    </citation>
    <scope>NUCLEOTIDE SEQUENCE [LARGE SCALE GENOMIC DNA]</scope>
    <source>
        <strain evidence="7 8">MD1149</strain>
    </source>
</reference>
<dbReference type="EMBL" id="PJQD01000004">
    <property type="protein sequence ID" value="POY76557.1"/>
    <property type="molecule type" value="Genomic_DNA"/>
</dbReference>
<organism evidence="7 8">
    <name type="scientific">Rhodotorula taiwanensis</name>
    <dbReference type="NCBI Taxonomy" id="741276"/>
    <lineage>
        <taxon>Eukaryota</taxon>
        <taxon>Fungi</taxon>
        <taxon>Dikarya</taxon>
        <taxon>Basidiomycota</taxon>
        <taxon>Pucciniomycotina</taxon>
        <taxon>Microbotryomycetes</taxon>
        <taxon>Sporidiobolales</taxon>
        <taxon>Sporidiobolaceae</taxon>
        <taxon>Rhodotorula</taxon>
    </lineage>
</organism>
<comment type="similarity">
    <text evidence="1">Belongs to the aldo/keto reductase family.</text>
</comment>
<protein>
    <recommendedName>
        <fullName evidence="6">NADP-dependent oxidoreductase domain-containing protein</fullName>
    </recommendedName>
</protein>
<dbReference type="OrthoDB" id="416253at2759"/>
<feature type="active site" description="Proton donor" evidence="3">
    <location>
        <position position="52"/>
    </location>
</feature>
<dbReference type="GO" id="GO:0016491">
    <property type="term" value="F:oxidoreductase activity"/>
    <property type="evidence" value="ECO:0007669"/>
    <property type="project" value="UniProtKB-KW"/>
</dbReference>
<keyword evidence="8" id="KW-1185">Reference proteome</keyword>
<dbReference type="PIRSF" id="PIRSF000097">
    <property type="entry name" value="AKR"/>
    <property type="match status" value="1"/>
</dbReference>
<gene>
    <name evidence="7" type="ORF">BMF94_0398</name>
</gene>
<name>A0A2S5BIG0_9BASI</name>
<evidence type="ECO:0000256" key="3">
    <source>
        <dbReference type="PIRSR" id="PIRSR000097-1"/>
    </source>
</evidence>
<dbReference type="InterPro" id="IPR023210">
    <property type="entry name" value="NADP_OxRdtase_dom"/>
</dbReference>
<dbReference type="SUPFAM" id="SSF51430">
    <property type="entry name" value="NAD(P)-linked oxidoreductase"/>
    <property type="match status" value="1"/>
</dbReference>
<dbReference type="Pfam" id="PF00248">
    <property type="entry name" value="Aldo_ket_red"/>
    <property type="match status" value="1"/>
</dbReference>
<dbReference type="InterPro" id="IPR018170">
    <property type="entry name" value="Aldo/ket_reductase_CS"/>
</dbReference>
<keyword evidence="2" id="KW-0560">Oxidoreductase</keyword>
<dbReference type="InterPro" id="IPR036812">
    <property type="entry name" value="NAD(P)_OxRdtase_dom_sf"/>
</dbReference>
<evidence type="ECO:0000256" key="2">
    <source>
        <dbReference type="ARBA" id="ARBA00023002"/>
    </source>
</evidence>
<feature type="site" description="Lowers pKa of active site Tyr" evidence="5">
    <location>
        <position position="77"/>
    </location>
</feature>
<comment type="caution">
    <text evidence="7">The sequence shown here is derived from an EMBL/GenBank/DDBJ whole genome shotgun (WGS) entry which is preliminary data.</text>
</comment>
<evidence type="ECO:0000256" key="4">
    <source>
        <dbReference type="PIRSR" id="PIRSR000097-2"/>
    </source>
</evidence>
<dbReference type="PROSITE" id="PS00063">
    <property type="entry name" value="ALDOKETO_REDUCTASE_3"/>
    <property type="match status" value="1"/>
</dbReference>
<dbReference type="Proteomes" id="UP000237144">
    <property type="component" value="Unassembled WGS sequence"/>
</dbReference>
<dbReference type="FunFam" id="3.20.20.100:FF:000007">
    <property type="entry name" value="NAD(P)H-dependent D-xylose reductase xyl1"/>
    <property type="match status" value="1"/>
</dbReference>
<dbReference type="InterPro" id="IPR020471">
    <property type="entry name" value="AKR"/>
</dbReference>
<dbReference type="PRINTS" id="PR00069">
    <property type="entry name" value="ALDKETRDTASE"/>
</dbReference>
<dbReference type="STRING" id="741276.A0A2S5BIG0"/>
<proteinExistence type="inferred from homology"/>
<evidence type="ECO:0000313" key="8">
    <source>
        <dbReference type="Proteomes" id="UP000237144"/>
    </source>
</evidence>
<accession>A0A2S5BIG0</accession>